<dbReference type="Gene3D" id="1.10.10.60">
    <property type="entry name" value="Homeodomain-like"/>
    <property type="match status" value="2"/>
</dbReference>
<reference evidence="5" key="1">
    <citation type="submission" date="2022-10" db="EMBL/GenBank/DDBJ databases">
        <title>Comparative genomics and taxonomic characterization of three novel marine species of genus Reichenbachiella exhibiting antioxidant and polysaccharide degradation activities.</title>
        <authorList>
            <person name="Muhammad N."/>
            <person name="Lee Y.-J."/>
            <person name="Ko J."/>
            <person name="Kim S.-G."/>
        </authorList>
    </citation>
    <scope>NUCLEOTIDE SEQUENCE</scope>
    <source>
        <strain evidence="5">Wsw4-B4</strain>
    </source>
</reference>
<dbReference type="Gene3D" id="2.60.120.10">
    <property type="entry name" value="Jelly Rolls"/>
    <property type="match status" value="1"/>
</dbReference>
<dbReference type="EMBL" id="CP106735">
    <property type="protein sequence ID" value="UXX79841.1"/>
    <property type="molecule type" value="Genomic_DNA"/>
</dbReference>
<organism evidence="5 6">
    <name type="scientific">Reichenbachiella carrageenanivorans</name>
    <dbReference type="NCBI Taxonomy" id="2979869"/>
    <lineage>
        <taxon>Bacteria</taxon>
        <taxon>Pseudomonadati</taxon>
        <taxon>Bacteroidota</taxon>
        <taxon>Cytophagia</taxon>
        <taxon>Cytophagales</taxon>
        <taxon>Reichenbachiellaceae</taxon>
        <taxon>Reichenbachiella</taxon>
    </lineage>
</organism>
<evidence type="ECO:0000256" key="1">
    <source>
        <dbReference type="ARBA" id="ARBA00023015"/>
    </source>
</evidence>
<keyword evidence="2" id="KW-0238">DNA-binding</keyword>
<dbReference type="InterPro" id="IPR011051">
    <property type="entry name" value="RmlC_Cupin_sf"/>
</dbReference>
<evidence type="ECO:0000313" key="5">
    <source>
        <dbReference type="EMBL" id="UXX79841.1"/>
    </source>
</evidence>
<dbReference type="RefSeq" id="WP_263051572.1">
    <property type="nucleotide sequence ID" value="NZ_CP106735.1"/>
</dbReference>
<dbReference type="PANTHER" id="PTHR43280:SF27">
    <property type="entry name" value="TRANSCRIPTIONAL REGULATOR MTLR"/>
    <property type="match status" value="1"/>
</dbReference>
<dbReference type="InterPro" id="IPR018060">
    <property type="entry name" value="HTH_AraC"/>
</dbReference>
<keyword evidence="3" id="KW-0804">Transcription</keyword>
<evidence type="ECO:0000259" key="4">
    <source>
        <dbReference type="PROSITE" id="PS01124"/>
    </source>
</evidence>
<sequence>MNPEYLNRSVTSNHSVSITHLRDKHFIKRFHYHEQIEIVAIVKSTGTRFVGDNIAEFKTGEIVVIGKDLPHMWQNSNAYFEAGNDKIAEAVTIHLGLNFLENNLTDLPENNGIKSLINKSVRGLLFKNDARTFYKILTLNEEKGYAKFLKVLEILNDLGTQTNYEYIASDGFMERISDSQETRSYQVHQFIMNNFKKEISLNQVAEVAHMNPSAFSRYFKKTQGKTLVQYINDIKIGFACKLLMNENKSILEVCYESGFKNASNFNKQFRKKHHLSPKEYRAKL</sequence>
<dbReference type="PANTHER" id="PTHR43280">
    <property type="entry name" value="ARAC-FAMILY TRANSCRIPTIONAL REGULATOR"/>
    <property type="match status" value="1"/>
</dbReference>
<dbReference type="Pfam" id="PF12833">
    <property type="entry name" value="HTH_18"/>
    <property type="match status" value="1"/>
</dbReference>
<evidence type="ECO:0000256" key="2">
    <source>
        <dbReference type="ARBA" id="ARBA00023125"/>
    </source>
</evidence>
<dbReference type="InterPro" id="IPR009057">
    <property type="entry name" value="Homeodomain-like_sf"/>
</dbReference>
<dbReference type="SUPFAM" id="SSF46689">
    <property type="entry name" value="Homeodomain-like"/>
    <property type="match status" value="2"/>
</dbReference>
<dbReference type="InterPro" id="IPR014710">
    <property type="entry name" value="RmlC-like_jellyroll"/>
</dbReference>
<evidence type="ECO:0000313" key="6">
    <source>
        <dbReference type="Proteomes" id="UP001062165"/>
    </source>
</evidence>
<keyword evidence="1" id="KW-0805">Transcription regulation</keyword>
<dbReference type="PROSITE" id="PS01124">
    <property type="entry name" value="HTH_ARAC_FAMILY_2"/>
    <property type="match status" value="1"/>
</dbReference>
<dbReference type="SUPFAM" id="SSF51182">
    <property type="entry name" value="RmlC-like cupins"/>
    <property type="match status" value="1"/>
</dbReference>
<keyword evidence="6" id="KW-1185">Reference proteome</keyword>
<gene>
    <name evidence="5" type="ORF">N7E81_01815</name>
</gene>
<feature type="domain" description="HTH araC/xylS-type" evidence="4">
    <location>
        <begin position="185"/>
        <end position="283"/>
    </location>
</feature>
<evidence type="ECO:0000256" key="3">
    <source>
        <dbReference type="ARBA" id="ARBA00023163"/>
    </source>
</evidence>
<protein>
    <submittedName>
        <fullName evidence="5">AraC family transcriptional regulator</fullName>
    </submittedName>
</protein>
<dbReference type="Proteomes" id="UP001062165">
    <property type="component" value="Chromosome"/>
</dbReference>
<accession>A0ABY6D105</accession>
<name>A0ABY6D105_9BACT</name>
<proteinExistence type="predicted"/>
<dbReference type="SMART" id="SM00342">
    <property type="entry name" value="HTH_ARAC"/>
    <property type="match status" value="1"/>
</dbReference>